<dbReference type="PROSITE" id="PS50801">
    <property type="entry name" value="STAS"/>
    <property type="match status" value="1"/>
</dbReference>
<dbReference type="OrthoDB" id="163538at2"/>
<dbReference type="GO" id="GO:0005524">
    <property type="term" value="F:ATP binding"/>
    <property type="evidence" value="ECO:0007669"/>
    <property type="project" value="UniProtKB-KW"/>
</dbReference>
<dbReference type="InterPro" id="IPR003594">
    <property type="entry name" value="HATPase_dom"/>
</dbReference>
<evidence type="ECO:0000256" key="7">
    <source>
        <dbReference type="ARBA" id="ARBA00022777"/>
    </source>
</evidence>
<evidence type="ECO:0000313" key="17">
    <source>
        <dbReference type="Proteomes" id="UP000184428"/>
    </source>
</evidence>
<dbReference type="InterPro" id="IPR003018">
    <property type="entry name" value="GAF"/>
</dbReference>
<dbReference type="PANTHER" id="PTHR43547:SF2">
    <property type="entry name" value="HYBRID SIGNAL TRANSDUCTION HISTIDINE KINASE C"/>
    <property type="match status" value="1"/>
</dbReference>
<proteinExistence type="predicted"/>
<organism evidence="16 17">
    <name type="scientific">Geodermatophilus obscurus</name>
    <dbReference type="NCBI Taxonomy" id="1861"/>
    <lineage>
        <taxon>Bacteria</taxon>
        <taxon>Bacillati</taxon>
        <taxon>Actinomycetota</taxon>
        <taxon>Actinomycetes</taxon>
        <taxon>Geodermatophilales</taxon>
        <taxon>Geodermatophilaceae</taxon>
        <taxon>Geodermatophilus</taxon>
    </lineage>
</organism>
<dbReference type="InterPro" id="IPR013655">
    <property type="entry name" value="PAS_fold_3"/>
</dbReference>
<dbReference type="InterPro" id="IPR005467">
    <property type="entry name" value="His_kinase_dom"/>
</dbReference>
<feature type="domain" description="STAS" evidence="14">
    <location>
        <begin position="1604"/>
        <end position="1725"/>
    </location>
</feature>
<dbReference type="InterPro" id="IPR004358">
    <property type="entry name" value="Sig_transdc_His_kin-like_C"/>
</dbReference>
<feature type="domain" description="PPM-type phosphatase" evidence="15">
    <location>
        <begin position="1237"/>
        <end position="1448"/>
    </location>
</feature>
<dbReference type="Gene3D" id="3.30.750.24">
    <property type="entry name" value="STAS domain"/>
    <property type="match status" value="1"/>
</dbReference>
<comment type="subcellular location">
    <subcellularLocation>
        <location evidence="2">Cell membrane</location>
    </subcellularLocation>
</comment>
<dbReference type="SMART" id="SM00387">
    <property type="entry name" value="HATPase_c"/>
    <property type="match status" value="1"/>
</dbReference>
<dbReference type="Pfam" id="PF02518">
    <property type="entry name" value="HATPase_c"/>
    <property type="match status" value="1"/>
</dbReference>
<sequence>MTDQDPGTSLFAGGGEVGRAMAEIDWSQTPLGPPERWPSGLRHTVRILLTSRFAMWAGWGPELFFFYNDAYRHDTLQTKHPWALGRPASEVWAEIWPDIAPRTSAVLDDGAATWDEDLLLFLERSGYREETYHTFSYSPLPGDDGGTGGLLCVVTETTQQVVGERRMATLRDLAAALGAARSEETVLAVAGEQLARNDADLPFSAVYLLDDDGTARLGSTAGIEPGSPAVPRVLTDDHGTWPLARLLAGEDVLVEDSADRCPGLPTGAWQEPPVQAVALPIASSSQDRGPVAGFLVVGLNPHRRWDDAYRGFLGLVANQVSAALTNAGSYEAERRRAEALAELDRAKTDFFSNVSHEFRTPLTLIAGPVAELRASPVAASDPRVREELEVIERNAQRLGRLVKTLLDFSRIQAGRIDARFEPVDLAATTAELASVFRSAVARAGLQFTVDCAPLDEPVHIDRDMWEKVVLNLLSNALKFTFSGGIAVRLRQDDGSARLTVTDTGTGIPADELPRLFERFHRVADARGRSGEGSGIGLAMVRELVGLHGGTIDVDSTPGAGTTFTITLPMGTAHLPADRLAEPVPDAPAVSPAAVPFVTEALRWVPDGHAAEPTTAGPDPAVVSGRVLVADDNADMRGYLLRLLGPRYDVRAAADGREALDAALADPPDLVVSDVMMPELDGMGLLAALRAEPRTARVPVLLLSARAGEEAAVEGLAAGADDYLVKPFSAQELLARVRAHLELGRARRAAEEQFTAMADLAPALIWVTDPDGRRVFVNRGWTEFTGRPAREEVGDGWEQGLHPEDRDRYAQVVAAATARREGWEVDVRLRRADGTYHWLLERAVPIGGQPIGAGETSAGYVGSCTDINARTRETARQTLLAEVGTALDRETTVDGQLGALARLLVDRRLADLCTVRVLEDDGGLRFAGIAGLHGAAEAAVAALDPDSGLGPEVVATGRTVLRAQLPQVAPDRPEFAEVLAVGSGMAVPLSVRGRVLAVLGLARRPDAPPYDDDDRVLVEEVAGRAALAVDNAVLLADERAAARRLALLQRATAELSAATTPMEVAQVASGHVRALTGPDSRVAVYEVDPSHRALCALALDGGSPAGLELWRTLPMSAPLAAPTAVAERRPVWVEDIAAQPPADREWAPELAESAAEFGLAAVAALPLSAAGRVVGVLAIAWPEVQRFPATDRAMLLAVAEQCAQALDRARLYRAERGIAETLQLSLLPAQLPALERLALAAHYLPGAEGTQAGGDWYDVVELADNRVAIAVGDVVGQGPAAAAVMGQLRSALSAAVLQGCGPAEALELLDRFAARLPGALASTAACLVVDGTAGTVRWARAGHPPALLVTPDGAQLLDGAGSGAVLGAPGRRPYTEGTVEITPGATLLLYTDGLVERRGEVLDDGLERVRAAAARHAAADPVGLTGRLLAEVLADADQPDDVALIAARLLPAPLAARLPADPWRLSGVRRAVTAWTTAAGLPEDTAEDLQLALGEALANAVEHAYAAAAGEGECSYRVARGADGSVLVEVCDSGLWRPPPADRGYRGRGLELISALATDVEVVHVPEVAGTTVRFRIAPAVPAVPGAPHVGPQRGTAGPPLDGGAVVTVHDEPGGSRLEVHGEVDLATAGRVRRQVLTRLEQLAPGSVATLDLGPTGYLASAGVGLVLEAVARARRAGVHLRLRTRPGTPPARILTLAGVGEPVAGVGEPAAEVPTAAGVPMAPPA</sequence>
<keyword evidence="8" id="KW-0067">ATP-binding</keyword>
<evidence type="ECO:0000256" key="1">
    <source>
        <dbReference type="ARBA" id="ARBA00000085"/>
    </source>
</evidence>
<keyword evidence="9" id="KW-0902">Two-component regulatory system</keyword>
<dbReference type="PANTHER" id="PTHR43547">
    <property type="entry name" value="TWO-COMPONENT HISTIDINE KINASE"/>
    <property type="match status" value="1"/>
</dbReference>
<dbReference type="CDD" id="cd07043">
    <property type="entry name" value="STAS_anti-anti-sigma_factors"/>
    <property type="match status" value="1"/>
</dbReference>
<dbReference type="Pfam" id="PF08447">
    <property type="entry name" value="PAS_3"/>
    <property type="match status" value="1"/>
</dbReference>
<dbReference type="Pfam" id="PF13466">
    <property type="entry name" value="STAS_2"/>
    <property type="match status" value="1"/>
</dbReference>
<dbReference type="CDD" id="cd00075">
    <property type="entry name" value="HATPase"/>
    <property type="match status" value="1"/>
</dbReference>
<evidence type="ECO:0000256" key="10">
    <source>
        <dbReference type="PROSITE-ProRule" id="PRU00169"/>
    </source>
</evidence>
<dbReference type="SMART" id="SM00331">
    <property type="entry name" value="PP2C_SIG"/>
    <property type="match status" value="1"/>
</dbReference>
<dbReference type="PROSITE" id="PS50112">
    <property type="entry name" value="PAS"/>
    <property type="match status" value="1"/>
</dbReference>
<dbReference type="EMBL" id="FRDM01000032">
    <property type="protein sequence ID" value="SHN86941.1"/>
    <property type="molecule type" value="Genomic_DNA"/>
</dbReference>
<feature type="modified residue" description="4-aspartylphosphate" evidence="10">
    <location>
        <position position="673"/>
    </location>
</feature>
<dbReference type="InterPro" id="IPR029016">
    <property type="entry name" value="GAF-like_dom_sf"/>
</dbReference>
<dbReference type="SUPFAM" id="SSF47384">
    <property type="entry name" value="Homodimeric domain of signal transducing histidine kinase"/>
    <property type="match status" value="1"/>
</dbReference>
<keyword evidence="4 10" id="KW-0597">Phosphoprotein</keyword>
<keyword evidence="5" id="KW-0808">Transferase</keyword>
<evidence type="ECO:0000313" key="16">
    <source>
        <dbReference type="EMBL" id="SHN86941.1"/>
    </source>
</evidence>
<name>A0A1M7UV78_9ACTN</name>
<dbReference type="InterPro" id="IPR036097">
    <property type="entry name" value="HisK_dim/P_sf"/>
</dbReference>
<dbReference type="CDD" id="cd00082">
    <property type="entry name" value="HisKA"/>
    <property type="match status" value="1"/>
</dbReference>
<dbReference type="Gene3D" id="3.30.450.40">
    <property type="match status" value="3"/>
</dbReference>
<dbReference type="SMART" id="SM00388">
    <property type="entry name" value="HisKA"/>
    <property type="match status" value="1"/>
</dbReference>
<dbReference type="Gene3D" id="1.10.287.130">
    <property type="match status" value="1"/>
</dbReference>
<evidence type="ECO:0000259" key="15">
    <source>
        <dbReference type="PROSITE" id="PS51746"/>
    </source>
</evidence>
<dbReference type="InterPro" id="IPR000014">
    <property type="entry name" value="PAS"/>
</dbReference>
<dbReference type="InterPro" id="IPR003661">
    <property type="entry name" value="HisK_dim/P_dom"/>
</dbReference>
<dbReference type="SUPFAM" id="SSF81606">
    <property type="entry name" value="PP2C-like"/>
    <property type="match status" value="1"/>
</dbReference>
<dbReference type="PROSITE" id="PS50109">
    <property type="entry name" value="HIS_KIN"/>
    <property type="match status" value="1"/>
</dbReference>
<dbReference type="Pfam" id="PF07228">
    <property type="entry name" value="SpoIIE"/>
    <property type="match status" value="1"/>
</dbReference>
<feature type="domain" description="Histidine kinase" evidence="11">
    <location>
        <begin position="353"/>
        <end position="571"/>
    </location>
</feature>
<evidence type="ECO:0000259" key="11">
    <source>
        <dbReference type="PROSITE" id="PS50109"/>
    </source>
</evidence>
<dbReference type="Gene3D" id="3.60.40.10">
    <property type="entry name" value="PPM-type phosphatase domain"/>
    <property type="match status" value="1"/>
</dbReference>
<dbReference type="NCBIfam" id="TIGR00229">
    <property type="entry name" value="sensory_box"/>
    <property type="match status" value="1"/>
</dbReference>
<dbReference type="EC" id="2.7.13.3" evidence="3"/>
<dbReference type="SUPFAM" id="SSF52172">
    <property type="entry name" value="CheY-like"/>
    <property type="match status" value="1"/>
</dbReference>
<comment type="catalytic activity">
    <reaction evidence="1">
        <text>ATP + protein L-histidine = ADP + protein N-phospho-L-histidine.</text>
        <dbReference type="EC" id="2.7.13.3"/>
    </reaction>
</comment>
<dbReference type="InterPro" id="IPR001789">
    <property type="entry name" value="Sig_transdc_resp-reg_receiver"/>
</dbReference>
<dbReference type="InterPro" id="IPR035965">
    <property type="entry name" value="PAS-like_dom_sf"/>
</dbReference>
<dbReference type="FunFam" id="3.30.565.10:FF:000037">
    <property type="entry name" value="Hybrid sensor histidine kinase/response regulator"/>
    <property type="match status" value="1"/>
</dbReference>
<reference evidence="16 17" key="1">
    <citation type="submission" date="2016-12" db="EMBL/GenBank/DDBJ databases">
        <authorList>
            <person name="Song W.-J."/>
            <person name="Kurnit D.M."/>
        </authorList>
    </citation>
    <scope>NUCLEOTIDE SEQUENCE [LARGE SCALE GENOMIC DNA]</scope>
    <source>
        <strain evidence="16 17">DSM 43162</strain>
    </source>
</reference>
<dbReference type="CDD" id="cd00130">
    <property type="entry name" value="PAS"/>
    <property type="match status" value="1"/>
</dbReference>
<dbReference type="FunFam" id="1.10.287.130:FF:000045">
    <property type="entry name" value="Two-component system sensor histidine kinase/response regulator"/>
    <property type="match status" value="1"/>
</dbReference>
<dbReference type="Pfam" id="PF13185">
    <property type="entry name" value="GAF_2"/>
    <property type="match status" value="3"/>
</dbReference>
<dbReference type="FunFam" id="3.30.450.20:FF:000099">
    <property type="entry name" value="Sensory box sensor histidine kinase"/>
    <property type="match status" value="1"/>
</dbReference>
<dbReference type="Proteomes" id="UP000184428">
    <property type="component" value="Unassembled WGS sequence"/>
</dbReference>
<dbReference type="SMART" id="SM00065">
    <property type="entry name" value="GAF"/>
    <property type="match status" value="3"/>
</dbReference>
<evidence type="ECO:0000256" key="8">
    <source>
        <dbReference type="ARBA" id="ARBA00022840"/>
    </source>
</evidence>
<dbReference type="PRINTS" id="PR00344">
    <property type="entry name" value="BCTRLSENSOR"/>
</dbReference>
<dbReference type="PROSITE" id="PS50110">
    <property type="entry name" value="RESPONSE_REGULATORY"/>
    <property type="match status" value="1"/>
</dbReference>
<keyword evidence="7" id="KW-0418">Kinase</keyword>
<dbReference type="SMART" id="SM00448">
    <property type="entry name" value="REC"/>
    <property type="match status" value="1"/>
</dbReference>
<dbReference type="Gene3D" id="3.30.450.20">
    <property type="entry name" value="PAS domain"/>
    <property type="match status" value="2"/>
</dbReference>
<protein>
    <recommendedName>
        <fullName evidence="3">histidine kinase</fullName>
        <ecNumber evidence="3">2.7.13.3</ecNumber>
    </recommendedName>
</protein>
<dbReference type="Pfam" id="PF13581">
    <property type="entry name" value="HATPase_c_2"/>
    <property type="match status" value="1"/>
</dbReference>
<dbReference type="Gene3D" id="3.40.50.2300">
    <property type="match status" value="1"/>
</dbReference>
<feature type="domain" description="Response regulatory" evidence="12">
    <location>
        <begin position="625"/>
        <end position="740"/>
    </location>
</feature>
<dbReference type="InterPro" id="IPR011006">
    <property type="entry name" value="CheY-like_superfamily"/>
</dbReference>
<dbReference type="SUPFAM" id="SSF55785">
    <property type="entry name" value="PYP-like sensor domain (PAS domain)"/>
    <property type="match status" value="1"/>
</dbReference>
<evidence type="ECO:0000256" key="5">
    <source>
        <dbReference type="ARBA" id="ARBA00022679"/>
    </source>
</evidence>
<dbReference type="SUPFAM" id="SSF55874">
    <property type="entry name" value="ATPase domain of HSP90 chaperone/DNA topoisomerase II/histidine kinase"/>
    <property type="match status" value="2"/>
</dbReference>
<evidence type="ECO:0000259" key="12">
    <source>
        <dbReference type="PROSITE" id="PS50110"/>
    </source>
</evidence>
<dbReference type="CDD" id="cd17574">
    <property type="entry name" value="REC_OmpR"/>
    <property type="match status" value="1"/>
</dbReference>
<dbReference type="CDD" id="cd16936">
    <property type="entry name" value="HATPase_RsbW-like"/>
    <property type="match status" value="1"/>
</dbReference>
<dbReference type="InterPro" id="IPR036513">
    <property type="entry name" value="STAS_dom_sf"/>
</dbReference>
<dbReference type="SUPFAM" id="SSF52091">
    <property type="entry name" value="SpoIIaa-like"/>
    <property type="match status" value="1"/>
</dbReference>
<dbReference type="SMART" id="SM00091">
    <property type="entry name" value="PAS"/>
    <property type="match status" value="1"/>
</dbReference>
<dbReference type="InterPro" id="IPR002645">
    <property type="entry name" value="STAS_dom"/>
</dbReference>
<accession>A0A1M7UV78</accession>
<dbReference type="InterPro" id="IPR036457">
    <property type="entry name" value="PPM-type-like_dom_sf"/>
</dbReference>
<evidence type="ECO:0000259" key="13">
    <source>
        <dbReference type="PROSITE" id="PS50112"/>
    </source>
</evidence>
<dbReference type="GO" id="GO:0005886">
    <property type="term" value="C:plasma membrane"/>
    <property type="evidence" value="ECO:0007669"/>
    <property type="project" value="UniProtKB-SubCell"/>
</dbReference>
<dbReference type="InterPro" id="IPR058548">
    <property type="entry name" value="MlaB-like_STAS"/>
</dbReference>
<dbReference type="Pfam" id="PF00072">
    <property type="entry name" value="Response_reg"/>
    <property type="match status" value="1"/>
</dbReference>
<evidence type="ECO:0000256" key="4">
    <source>
        <dbReference type="ARBA" id="ARBA00022553"/>
    </source>
</evidence>
<dbReference type="InterPro" id="IPR001932">
    <property type="entry name" value="PPM-type_phosphatase-like_dom"/>
</dbReference>
<keyword evidence="6" id="KW-0547">Nucleotide-binding</keyword>
<gene>
    <name evidence="16" type="ORF">SAMN05660350_04038</name>
</gene>
<dbReference type="PROSITE" id="PS51746">
    <property type="entry name" value="PPM_2"/>
    <property type="match status" value="1"/>
</dbReference>
<dbReference type="GO" id="GO:0000155">
    <property type="term" value="F:phosphorelay sensor kinase activity"/>
    <property type="evidence" value="ECO:0007669"/>
    <property type="project" value="InterPro"/>
</dbReference>
<evidence type="ECO:0000256" key="3">
    <source>
        <dbReference type="ARBA" id="ARBA00012438"/>
    </source>
</evidence>
<evidence type="ECO:0000259" key="14">
    <source>
        <dbReference type="PROSITE" id="PS50801"/>
    </source>
</evidence>
<evidence type="ECO:0000256" key="2">
    <source>
        <dbReference type="ARBA" id="ARBA00004236"/>
    </source>
</evidence>
<dbReference type="InterPro" id="IPR036890">
    <property type="entry name" value="HATPase_C_sf"/>
</dbReference>
<dbReference type="RefSeq" id="WP_072920458.1">
    <property type="nucleotide sequence ID" value="NZ_FRDM01000032.1"/>
</dbReference>
<evidence type="ECO:0000256" key="9">
    <source>
        <dbReference type="ARBA" id="ARBA00023012"/>
    </source>
</evidence>
<evidence type="ECO:0000256" key="6">
    <source>
        <dbReference type="ARBA" id="ARBA00022741"/>
    </source>
</evidence>
<feature type="domain" description="PAS" evidence="13">
    <location>
        <begin position="749"/>
        <end position="819"/>
    </location>
</feature>
<dbReference type="Pfam" id="PF00512">
    <property type="entry name" value="HisKA"/>
    <property type="match status" value="1"/>
</dbReference>
<dbReference type="SUPFAM" id="SSF55781">
    <property type="entry name" value="GAF domain-like"/>
    <property type="match status" value="3"/>
</dbReference>
<dbReference type="Gene3D" id="3.30.565.10">
    <property type="entry name" value="Histidine kinase-like ATPase, C-terminal domain"/>
    <property type="match status" value="2"/>
</dbReference>